<keyword evidence="5" id="KW-1185">Reference proteome</keyword>
<evidence type="ECO:0000256" key="2">
    <source>
        <dbReference type="SAM" id="MobiDB-lite"/>
    </source>
</evidence>
<organism evidence="4 5">
    <name type="scientific">Diversispora epigaea</name>
    <dbReference type="NCBI Taxonomy" id="1348612"/>
    <lineage>
        <taxon>Eukaryota</taxon>
        <taxon>Fungi</taxon>
        <taxon>Fungi incertae sedis</taxon>
        <taxon>Mucoromycota</taxon>
        <taxon>Glomeromycotina</taxon>
        <taxon>Glomeromycetes</taxon>
        <taxon>Diversisporales</taxon>
        <taxon>Diversisporaceae</taxon>
        <taxon>Diversispora</taxon>
    </lineage>
</organism>
<feature type="compositionally biased region" description="Polar residues" evidence="2">
    <location>
        <begin position="930"/>
        <end position="946"/>
    </location>
</feature>
<dbReference type="InterPro" id="IPR015943">
    <property type="entry name" value="WD40/YVTN_repeat-like_dom_sf"/>
</dbReference>
<feature type="region of interest" description="Disordered" evidence="2">
    <location>
        <begin position="1173"/>
        <end position="1209"/>
    </location>
</feature>
<dbReference type="PROSITE" id="PS50294">
    <property type="entry name" value="WD_REPEATS_REGION"/>
    <property type="match status" value="1"/>
</dbReference>
<dbReference type="Gene3D" id="2.130.10.10">
    <property type="entry name" value="YVTN repeat-like/Quinoprotein amine dehydrogenase"/>
    <property type="match status" value="4"/>
</dbReference>
<evidence type="ECO:0000313" key="4">
    <source>
        <dbReference type="EMBL" id="RHZ68893.1"/>
    </source>
</evidence>
<keyword evidence="1" id="KW-0853">WD repeat</keyword>
<gene>
    <name evidence="4" type="ORF">Glove_292g20</name>
</gene>
<feature type="region of interest" description="Disordered" evidence="2">
    <location>
        <begin position="1082"/>
        <end position="1127"/>
    </location>
</feature>
<dbReference type="EMBL" id="PQFF01000266">
    <property type="protein sequence ID" value="RHZ68893.1"/>
    <property type="molecule type" value="Genomic_DNA"/>
</dbReference>
<dbReference type="SUPFAM" id="SSF50978">
    <property type="entry name" value="WD40 repeat-like"/>
    <property type="match status" value="2"/>
</dbReference>
<dbReference type="Proteomes" id="UP000266861">
    <property type="component" value="Unassembled WGS sequence"/>
</dbReference>
<dbReference type="PANTHER" id="PTHR45589">
    <property type="entry name" value="WD REPEAT DOMAIN 62, ISOFORM G"/>
    <property type="match status" value="1"/>
</dbReference>
<evidence type="ECO:0000313" key="5">
    <source>
        <dbReference type="Proteomes" id="UP000266861"/>
    </source>
</evidence>
<name>A0A397I6T0_9GLOM</name>
<dbReference type="InterPro" id="IPR056162">
    <property type="entry name" value="WD40_MABP1-WDR62_2nd"/>
</dbReference>
<accession>A0A397I6T0</accession>
<evidence type="ECO:0000256" key="1">
    <source>
        <dbReference type="PROSITE-ProRule" id="PRU00221"/>
    </source>
</evidence>
<sequence>MFAPRSSRPVTVAVYPQKNGLRRRKKGENATPAIELERILGFTTSKPTVLSTAPTLDLVAYAAGSVVVLYNHKKNKQVALLHASSSATPIQQTNLNTSNWSAAFPNRHIPTDGVINPLGALGLLDPQSANNGNVVSNSKKTPVSNKAKPISCITFSPDGNYLAVGEAGHQPRILIWDVQSRTLVNELKGHKYGVLALKFSPNMKWIVSLGFQHDGYLNVWNWKSGTKVACNKITTKVHTLAFSRTGAYFVTAGLRHVKFWYFDANGNLPKKQGGQSITKTVQVLDGRSGILGDLRDNNFLDATCCQKTDHTYFVTSNGLLCMFTEGRLMDKWVNLQVKGAYSIDVSEHYIVCACTNGIVRLFEPVTLKYLGTLPKPHPLGVDLTLQTGTTYNGTGGPNDSYPDTLALKLDAETGKLTCIYSDRSLFIWDIKDVKKMGKYRSFLYHCDTIWGVEMIPDHDPNSTSESILPENTFVTYSADSTIRFWNLDGTNSATNQNSTSTHGIKRNIYSKECLKIVYVDPDGSYRSSAVVNKNDQPDSTDQSATTTSAPVELGIRTLRISPDGKLMASGDRGGNLRVHDLDTFEELTYQEAHDAEILTIEFTDGRIPDAPYLIATASRDRILHVFDINTNYQLIQTLDDHSSSITAIKFTNDGGRLISCGADKSIIFRSRQNNGNFPYFVTYHNISGRATVFDMDIDVSNRYIGTVSGERRLNVFQIETGKNVRSYKSDTPDEVNVADQGSLLRVSLDPGGVYAVTGGSDKSIRLFDFATGTILGKVLGHSELITCVKFTPDCERVISTSADGCIFVWKISDELVSKMRQKWLNRSGVGRTSPVMKDYLSSPQLSSSISPMIQPRATTMPAQRPQSIMLDLQQQSESVNGRAQDFTVRKSSSGLKIKKSYSSLTTLDTQIEDNTKKIGGTLRRPVSFANDGSSQPKPIQLSSTSTPPRPVSELSPTRIPTAKSPPPNSPLSDTSLLATPPNTPISPNMVRRESWKIGLPNWAKKAFKEKDDENSLTIIVNNDNVNNNVNNNVKNDAFNVSDGSFNVEKKLSNATRPLNKTKSQSKLRQDLTIQFLSEENNDQGFTSMSDSAIFDDPLPISDSSPNLDEVDEDEDEDVNSPIDDDSNEDAETIFVESQEEEEYEEYIVDNENTPTPKLRRKSSFVGSIKTVEFAGDRPKSPSGSEKEIDVDCNTEDNENEVEEEDESAEENVQKLEMFLATHLKPDAIDKSNLTDNDHLTKDLCTKKRQSLTTKFYSVNPRQLQDSSDCDDGLFDSMKKLIFKSEPGESILKENPCTEDIEKTLEVLEGKKVEMVNQENKDGSLIRQMEAIERNKVSENTKPSLITLPILITPAKDPSNNDQKDLEENKEAIDDGEIKVIENKDELDITITEEHHEKKTIIKSDDAPITRNSTISSDDQLNEDSVMDDLLNMTILLERTLNAYKKASNNESMAKLISDSLLNMMDDISKSVNIESNEDHDNINNCPDEEIKRKSVNNYKQFINDNDNNYNNYHEEEENDSNNSYYTAITSHSNENESSPDINNINKSNNLSLMSTSPPSKQNLQLSEGIMYDFLEKYSELLVKTVDEKITAKLTPTLVTKPSTDELGSNCITPNLSSKSTKSIKGSIPVGISKNKISKSRFV</sequence>
<feature type="repeat" description="WD" evidence="1">
    <location>
        <begin position="638"/>
        <end position="666"/>
    </location>
</feature>
<dbReference type="Pfam" id="PF00400">
    <property type="entry name" value="WD40"/>
    <property type="match status" value="2"/>
</dbReference>
<feature type="compositionally biased region" description="Basic and acidic residues" evidence="2">
    <location>
        <begin position="1174"/>
        <end position="1189"/>
    </location>
</feature>
<dbReference type="InterPro" id="IPR052779">
    <property type="entry name" value="WDR62"/>
</dbReference>
<comment type="caution">
    <text evidence="4">The sequence shown here is derived from an EMBL/GenBank/DDBJ whole genome shotgun (WGS) entry which is preliminary data.</text>
</comment>
<proteinExistence type="predicted"/>
<dbReference type="Pfam" id="PF24782">
    <property type="entry name" value="WD40_MABP1-WDR62_2nd"/>
    <property type="match status" value="1"/>
</dbReference>
<evidence type="ECO:0000259" key="3">
    <source>
        <dbReference type="Pfam" id="PF24782"/>
    </source>
</evidence>
<feature type="region of interest" description="Disordered" evidence="2">
    <location>
        <begin position="529"/>
        <end position="548"/>
    </location>
</feature>
<reference evidence="4 5" key="1">
    <citation type="submission" date="2018-08" db="EMBL/GenBank/DDBJ databases">
        <title>Genome and evolution of the arbuscular mycorrhizal fungus Diversispora epigaea (formerly Glomus versiforme) and its bacterial endosymbionts.</title>
        <authorList>
            <person name="Sun X."/>
            <person name="Fei Z."/>
            <person name="Harrison M."/>
        </authorList>
    </citation>
    <scope>NUCLEOTIDE SEQUENCE [LARGE SCALE GENOMIC DNA]</scope>
    <source>
        <strain evidence="4 5">IT104</strain>
    </source>
</reference>
<dbReference type="InterPro" id="IPR001680">
    <property type="entry name" value="WD40_rpt"/>
</dbReference>
<feature type="repeat" description="WD" evidence="1">
    <location>
        <begin position="778"/>
        <end position="819"/>
    </location>
</feature>
<dbReference type="OrthoDB" id="6252103at2759"/>
<dbReference type="SMART" id="SM00320">
    <property type="entry name" value="WD40"/>
    <property type="match status" value="11"/>
</dbReference>
<feature type="region of interest" description="Disordered" evidence="2">
    <location>
        <begin position="916"/>
        <end position="988"/>
    </location>
</feature>
<dbReference type="PANTHER" id="PTHR45589:SF1">
    <property type="entry name" value="WD REPEAT DOMAIN 62, ISOFORM G"/>
    <property type="match status" value="1"/>
</dbReference>
<feature type="compositionally biased region" description="Acidic residues" evidence="2">
    <location>
        <begin position="1108"/>
        <end position="1127"/>
    </location>
</feature>
<dbReference type="InterPro" id="IPR036322">
    <property type="entry name" value="WD40_repeat_dom_sf"/>
</dbReference>
<dbReference type="PROSITE" id="PS50082">
    <property type="entry name" value="WD_REPEATS_2"/>
    <property type="match status" value="2"/>
</dbReference>
<feature type="domain" description="MABP1/WDR62 second WD40" evidence="3">
    <location>
        <begin position="449"/>
        <end position="811"/>
    </location>
</feature>
<feature type="compositionally biased region" description="Low complexity" evidence="2">
    <location>
        <begin position="537"/>
        <end position="548"/>
    </location>
</feature>
<protein>
    <recommendedName>
        <fullName evidence="3">MABP1/WDR62 second WD40 domain-containing protein</fullName>
    </recommendedName>
</protein>
<feature type="compositionally biased region" description="Acidic residues" evidence="2">
    <location>
        <begin position="1190"/>
        <end position="1209"/>
    </location>
</feature>